<accession>J9FVI8</accession>
<organism evidence="1">
    <name type="scientific">gut metagenome</name>
    <dbReference type="NCBI Taxonomy" id="749906"/>
    <lineage>
        <taxon>unclassified sequences</taxon>
        <taxon>metagenomes</taxon>
        <taxon>organismal metagenomes</taxon>
    </lineage>
</organism>
<evidence type="ECO:0000313" key="1">
    <source>
        <dbReference type="EMBL" id="EJW99021.1"/>
    </source>
</evidence>
<dbReference type="AlphaFoldDB" id="J9FVI8"/>
<reference evidence="1" key="1">
    <citation type="journal article" date="2012" name="PLoS ONE">
        <title>Gene sets for utilization of primary and secondary nutrition supplies in the distal gut of endangered iberian lynx.</title>
        <authorList>
            <person name="Alcaide M."/>
            <person name="Messina E."/>
            <person name="Richter M."/>
            <person name="Bargiela R."/>
            <person name="Peplies J."/>
            <person name="Huws S.A."/>
            <person name="Newbold C.J."/>
            <person name="Golyshin P.N."/>
            <person name="Simon M.A."/>
            <person name="Lopez G."/>
            <person name="Yakimov M.M."/>
            <person name="Ferrer M."/>
        </authorList>
    </citation>
    <scope>NUCLEOTIDE SEQUENCE</scope>
</reference>
<name>J9FVI8_9ZZZZ</name>
<protein>
    <submittedName>
        <fullName evidence="1">Uncharacterized protein</fullName>
    </submittedName>
</protein>
<comment type="caution">
    <text evidence="1">The sequence shown here is derived from an EMBL/GenBank/DDBJ whole genome shotgun (WGS) entry which is preliminary data.</text>
</comment>
<sequence>MVWCFSFLCILAEYMLQKKAIYLESVICEEIDTDGGFRCDTGGKAGFMVFKLLTKNM</sequence>
<dbReference type="EMBL" id="AMCI01003998">
    <property type="protein sequence ID" value="EJW99021.1"/>
    <property type="molecule type" value="Genomic_DNA"/>
</dbReference>
<gene>
    <name evidence="1" type="ORF">EVA_12872</name>
</gene>
<proteinExistence type="predicted"/>
<feature type="non-terminal residue" evidence="1">
    <location>
        <position position="57"/>
    </location>
</feature>